<dbReference type="EMBL" id="CP016176">
    <property type="protein sequence ID" value="AOM39931.1"/>
    <property type="molecule type" value="Genomic_DNA"/>
</dbReference>
<gene>
    <name evidence="1" type="ORF">A9255_04685</name>
    <name evidence="2" type="ORF">Xhom_03722</name>
</gene>
<protein>
    <submittedName>
        <fullName evidence="2">Uncharacterized protein</fullName>
    </submittedName>
</protein>
<dbReference type="AlphaFoldDB" id="A0A2G0Q3E8"/>
<dbReference type="RefSeq" id="WP_069315674.1">
    <property type="nucleotide sequence ID" value="NZ_CAWNQJ010000090.1"/>
</dbReference>
<name>A0A2G0Q3E8_XENHO</name>
<reference evidence="2 4" key="2">
    <citation type="journal article" date="2017" name="Nat. Microbiol.">
        <title>Natural product diversity associated with the nematode symbionts Photorhabdus and Xenorhabdus.</title>
        <authorList>
            <person name="Tobias N.J."/>
            <person name="Wolff H."/>
            <person name="Djahanschiri B."/>
            <person name="Grundmann F."/>
            <person name="Kronenwerth M."/>
            <person name="Shi Y.M."/>
            <person name="Simonyi S."/>
            <person name="Grun P."/>
            <person name="Shapiro-Ilan D."/>
            <person name="Pidot S.J."/>
            <person name="Stinear T.P."/>
            <person name="Ebersberger I."/>
            <person name="Bode H.B."/>
        </authorList>
    </citation>
    <scope>NUCLEOTIDE SEQUENCE [LARGE SCALE GENOMIC DNA]</scope>
    <source>
        <strain evidence="2 4">DSM 17903</strain>
    </source>
</reference>
<keyword evidence="3" id="KW-1185">Reference proteome</keyword>
<evidence type="ECO:0000313" key="1">
    <source>
        <dbReference type="EMBL" id="AOM39931.1"/>
    </source>
</evidence>
<dbReference type="KEGG" id="xho:A9255_04685"/>
<reference evidence="1 3" key="1">
    <citation type="submission" date="2016-06" db="EMBL/GenBank/DDBJ databases">
        <title>Bacterial characters and pathogenicity of Xenorhabdus hominickii from an entomopathogenic nematode, Steinernema monticolum.</title>
        <authorList>
            <person name="Park Y."/>
            <person name="Kim Y."/>
        </authorList>
    </citation>
    <scope>NUCLEOTIDE SEQUENCE [LARGE SCALE GENOMIC DNA]</scope>
    <source>
        <strain evidence="1 3">ANU1</strain>
    </source>
</reference>
<sequence length="77" mass="8929">MTKRHRQRADIDDVLVKATFHIDAGRDHTQRIIHHMRRNFYIHEGISPPLPPAPKVAEVKLTPMKTAGKDRNKRGKK</sequence>
<dbReference type="Proteomes" id="UP000094600">
    <property type="component" value="Chromosome"/>
</dbReference>
<proteinExistence type="predicted"/>
<evidence type="ECO:0000313" key="3">
    <source>
        <dbReference type="Proteomes" id="UP000094600"/>
    </source>
</evidence>
<organism evidence="2 4">
    <name type="scientific">Xenorhabdus hominickii</name>
    <dbReference type="NCBI Taxonomy" id="351679"/>
    <lineage>
        <taxon>Bacteria</taxon>
        <taxon>Pseudomonadati</taxon>
        <taxon>Pseudomonadota</taxon>
        <taxon>Gammaproteobacteria</taxon>
        <taxon>Enterobacterales</taxon>
        <taxon>Morganellaceae</taxon>
        <taxon>Xenorhabdus</taxon>
    </lineage>
</organism>
<evidence type="ECO:0000313" key="4">
    <source>
        <dbReference type="Proteomes" id="UP000225433"/>
    </source>
</evidence>
<dbReference type="STRING" id="351679.A9255_04685"/>
<accession>A0A2G0Q3E8</accession>
<dbReference type="OrthoDB" id="6466011at2"/>
<dbReference type="Proteomes" id="UP000225433">
    <property type="component" value="Unassembled WGS sequence"/>
</dbReference>
<evidence type="ECO:0000313" key="2">
    <source>
        <dbReference type="EMBL" id="PHM53721.1"/>
    </source>
</evidence>
<dbReference type="EMBL" id="NJAI01000006">
    <property type="protein sequence ID" value="PHM53721.1"/>
    <property type="molecule type" value="Genomic_DNA"/>
</dbReference>